<dbReference type="EMBL" id="LR796222">
    <property type="protein sequence ID" value="CAB4128351.1"/>
    <property type="molecule type" value="Genomic_DNA"/>
</dbReference>
<reference evidence="1" key="1">
    <citation type="submission" date="2020-04" db="EMBL/GenBank/DDBJ databases">
        <authorList>
            <person name="Chiriac C."/>
            <person name="Salcher M."/>
            <person name="Ghai R."/>
            <person name="Kavagutti S V."/>
        </authorList>
    </citation>
    <scope>NUCLEOTIDE SEQUENCE</scope>
</reference>
<proteinExistence type="predicted"/>
<gene>
    <name evidence="1" type="ORF">UFOVP105_34</name>
</gene>
<organism evidence="1">
    <name type="scientific">uncultured Caudovirales phage</name>
    <dbReference type="NCBI Taxonomy" id="2100421"/>
    <lineage>
        <taxon>Viruses</taxon>
        <taxon>Duplodnaviria</taxon>
        <taxon>Heunggongvirae</taxon>
        <taxon>Uroviricota</taxon>
        <taxon>Caudoviricetes</taxon>
        <taxon>Peduoviridae</taxon>
        <taxon>Maltschvirus</taxon>
        <taxon>Maltschvirus maltsch</taxon>
    </lineage>
</organism>
<protein>
    <submittedName>
        <fullName evidence="1">Uncharacterized protein</fullName>
    </submittedName>
</protein>
<evidence type="ECO:0000313" key="1">
    <source>
        <dbReference type="EMBL" id="CAB4128351.1"/>
    </source>
</evidence>
<accession>A0A6J5L203</accession>
<name>A0A6J5L203_9CAUD</name>
<sequence length="51" mass="5976">MIHYFLEKINRQISKLHIVYSMNVVSIDQITFTNELTLIKTNIVKTPKNGK</sequence>